<dbReference type="AlphaFoldDB" id="A0A409XA67"/>
<name>A0A409XA67_9AGAR</name>
<organism evidence="2 3">
    <name type="scientific">Gymnopilus dilepis</name>
    <dbReference type="NCBI Taxonomy" id="231916"/>
    <lineage>
        <taxon>Eukaryota</taxon>
        <taxon>Fungi</taxon>
        <taxon>Dikarya</taxon>
        <taxon>Basidiomycota</taxon>
        <taxon>Agaricomycotina</taxon>
        <taxon>Agaricomycetes</taxon>
        <taxon>Agaricomycetidae</taxon>
        <taxon>Agaricales</taxon>
        <taxon>Agaricineae</taxon>
        <taxon>Hymenogastraceae</taxon>
        <taxon>Gymnopilus</taxon>
    </lineage>
</organism>
<evidence type="ECO:0000256" key="1">
    <source>
        <dbReference type="SAM" id="MobiDB-lite"/>
    </source>
</evidence>
<protein>
    <submittedName>
        <fullName evidence="2">Uncharacterized protein</fullName>
    </submittedName>
</protein>
<accession>A0A409XA67</accession>
<proteinExistence type="predicted"/>
<comment type="caution">
    <text evidence="2">The sequence shown here is derived from an EMBL/GenBank/DDBJ whole genome shotgun (WGS) entry which is preliminary data.</text>
</comment>
<feature type="region of interest" description="Disordered" evidence="1">
    <location>
        <begin position="221"/>
        <end position="311"/>
    </location>
</feature>
<reference evidence="2 3" key="1">
    <citation type="journal article" date="2018" name="Evol. Lett.">
        <title>Horizontal gene cluster transfer increased hallucinogenic mushroom diversity.</title>
        <authorList>
            <person name="Reynolds H.T."/>
            <person name="Vijayakumar V."/>
            <person name="Gluck-Thaler E."/>
            <person name="Korotkin H.B."/>
            <person name="Matheny P.B."/>
            <person name="Slot J.C."/>
        </authorList>
    </citation>
    <scope>NUCLEOTIDE SEQUENCE [LARGE SCALE GENOMIC DNA]</scope>
    <source>
        <strain evidence="2 3">SRW20</strain>
    </source>
</reference>
<dbReference type="Proteomes" id="UP000284706">
    <property type="component" value="Unassembled WGS sequence"/>
</dbReference>
<dbReference type="EMBL" id="NHYE01003798">
    <property type="protein sequence ID" value="PPQ87713.1"/>
    <property type="molecule type" value="Genomic_DNA"/>
</dbReference>
<keyword evidence="3" id="KW-1185">Reference proteome</keyword>
<sequence>RSACAPAETAADQDSEQREVEESGWRLRHWVAPTTAVWVPVPAQTKTPSRRSRERRLGGVCVAWVGRDGWEWGWYVEGWITPLRLPPPLENAQRARFTRRSDVEPLHARETTPTRISDGEGESSRSLVWASNSPWRSRVLVWRGCKRLGEGARCQGGVICIRLASSPTITTYLLPAPPPRTTSSWRGVRLVSTDLSTPQERHEGHRTTRSAAFALSRHLGPRTQTSRFPGMSTKGRGYGDESTSSVTRGSGSWVGWSGDLSQGPPALSDDFKSSFATPSSLRTPPMLAGSAYTPLPPSFVSRDQEHELDDK</sequence>
<gene>
    <name evidence="2" type="ORF">CVT26_006785</name>
</gene>
<feature type="non-terminal residue" evidence="2">
    <location>
        <position position="1"/>
    </location>
</feature>
<evidence type="ECO:0000313" key="2">
    <source>
        <dbReference type="EMBL" id="PPQ87713.1"/>
    </source>
</evidence>
<evidence type="ECO:0000313" key="3">
    <source>
        <dbReference type="Proteomes" id="UP000284706"/>
    </source>
</evidence>
<feature type="compositionally biased region" description="Basic and acidic residues" evidence="1">
    <location>
        <begin position="302"/>
        <end position="311"/>
    </location>
</feature>
<dbReference type="InParanoid" id="A0A409XA67"/>
<feature type="compositionally biased region" description="Polar residues" evidence="1">
    <location>
        <begin position="241"/>
        <end position="250"/>
    </location>
</feature>